<keyword evidence="1" id="KW-1133">Transmembrane helix</keyword>
<feature type="domain" description="C-X-C motif chemokine 16" evidence="2">
    <location>
        <begin position="17"/>
        <end position="81"/>
    </location>
</feature>
<dbReference type="OrthoDB" id="9050455at2759"/>
<evidence type="ECO:0000259" key="2">
    <source>
        <dbReference type="Pfam" id="PF20902"/>
    </source>
</evidence>
<dbReference type="GeneID" id="103054463"/>
<reference evidence="4" key="1">
    <citation type="submission" date="2025-08" db="UniProtKB">
        <authorList>
            <consortium name="RefSeq"/>
        </authorList>
    </citation>
    <scope>IDENTIFICATION</scope>
    <source>
        <tissue evidence="4">Liver</tissue>
    </source>
</reference>
<protein>
    <submittedName>
        <fullName evidence="4">C-X-C motif chemokine 16</fullName>
    </submittedName>
</protein>
<sequence>MGLPFLPVPSRKGSTLGNEGGAAGSCQCERYSVEPPLVKRFPDRLVAWEPCLGLVRFTFPQKRVCGLADAPWVLRFTSLKRDQRKGAAGPSTSKRCCQPSTTSCAPLLLPLSSTGPALEVQRETPQSEQVPSFTTTTAAPALEMARGITALPWNGAIAAASPSHVPQEGLPVGPSQTTVLSALGVVLFLVAGTVGLACWRKPLGKPRAALVSAHQVWMLKPGAEPASRAEQMQQL</sequence>
<gene>
    <name evidence="4" type="primary">LOC103054463</name>
</gene>
<accession>A0A9F2RCB7</accession>
<organism evidence="3 4">
    <name type="scientific">Python bivittatus</name>
    <name type="common">Burmese python</name>
    <name type="synonym">Python molurus bivittatus</name>
    <dbReference type="NCBI Taxonomy" id="176946"/>
    <lineage>
        <taxon>Eukaryota</taxon>
        <taxon>Metazoa</taxon>
        <taxon>Chordata</taxon>
        <taxon>Craniata</taxon>
        <taxon>Vertebrata</taxon>
        <taxon>Euteleostomi</taxon>
        <taxon>Lepidosauria</taxon>
        <taxon>Squamata</taxon>
        <taxon>Bifurcata</taxon>
        <taxon>Unidentata</taxon>
        <taxon>Episquamata</taxon>
        <taxon>Toxicofera</taxon>
        <taxon>Serpentes</taxon>
        <taxon>Henophidia</taxon>
        <taxon>Pythonidae</taxon>
        <taxon>Python</taxon>
    </lineage>
</organism>
<dbReference type="InterPro" id="IPR048585">
    <property type="entry name" value="CXCL16_dom"/>
</dbReference>
<dbReference type="RefSeq" id="XP_007443598.1">
    <property type="nucleotide sequence ID" value="XM_007443536.2"/>
</dbReference>
<dbReference type="Pfam" id="PF20902">
    <property type="entry name" value="CXCL16"/>
    <property type="match status" value="1"/>
</dbReference>
<evidence type="ECO:0000313" key="4">
    <source>
        <dbReference type="RefSeq" id="XP_007443598.1"/>
    </source>
</evidence>
<keyword evidence="3" id="KW-1185">Reference proteome</keyword>
<dbReference type="Proteomes" id="UP000695026">
    <property type="component" value="Unplaced"/>
</dbReference>
<name>A0A9F2RCB7_PYTBI</name>
<feature type="transmembrane region" description="Helical" evidence="1">
    <location>
        <begin position="179"/>
        <end position="199"/>
    </location>
</feature>
<proteinExistence type="predicted"/>
<keyword evidence="1" id="KW-0472">Membrane</keyword>
<keyword evidence="1" id="KW-0812">Transmembrane</keyword>
<dbReference type="KEGG" id="pbi:103054463"/>
<dbReference type="AlphaFoldDB" id="A0A9F2RCB7"/>
<evidence type="ECO:0000256" key="1">
    <source>
        <dbReference type="SAM" id="Phobius"/>
    </source>
</evidence>
<evidence type="ECO:0000313" key="3">
    <source>
        <dbReference type="Proteomes" id="UP000695026"/>
    </source>
</evidence>